<keyword evidence="3" id="KW-0479">Metal-binding</keyword>
<evidence type="ECO:0000256" key="2">
    <source>
        <dbReference type="ARBA" id="ARBA00022679"/>
    </source>
</evidence>
<proteinExistence type="predicted"/>
<dbReference type="AlphaFoldDB" id="A0A0A9CZP4"/>
<name>A0A0A9CZP4_ARUDO</name>
<dbReference type="InterPro" id="IPR052230">
    <property type="entry name" value="DNA_polymerase_eta"/>
</dbReference>
<keyword evidence="5" id="KW-0234">DNA repair</keyword>
<sequence length="92" mass="9955">MRGDEAKKVCSGINLVQVPVARGKADLNLYRSAGSEVVAILASKGKCERASIDEVYLDLTDAAKEMLLQAPPDSPEHIFFGGRKVKYLGPCF</sequence>
<dbReference type="Pfam" id="PF00817">
    <property type="entry name" value="IMS"/>
    <property type="match status" value="1"/>
</dbReference>
<dbReference type="GO" id="GO:0005634">
    <property type="term" value="C:nucleus"/>
    <property type="evidence" value="ECO:0007669"/>
    <property type="project" value="UniProtKB-SubCell"/>
</dbReference>
<dbReference type="InterPro" id="IPR001126">
    <property type="entry name" value="UmuC"/>
</dbReference>
<dbReference type="InterPro" id="IPR043128">
    <property type="entry name" value="Rev_trsase/Diguanyl_cyclase"/>
</dbReference>
<dbReference type="PANTHER" id="PTHR45873">
    <property type="entry name" value="DNA POLYMERASE ETA"/>
    <property type="match status" value="1"/>
</dbReference>
<evidence type="ECO:0000256" key="5">
    <source>
        <dbReference type="ARBA" id="ARBA00023204"/>
    </source>
</evidence>
<dbReference type="InterPro" id="IPR043502">
    <property type="entry name" value="DNA/RNA_pol_sf"/>
</dbReference>
<dbReference type="GO" id="GO:0035861">
    <property type="term" value="C:site of double-strand break"/>
    <property type="evidence" value="ECO:0007669"/>
    <property type="project" value="TreeGrafter"/>
</dbReference>
<evidence type="ECO:0000256" key="6">
    <source>
        <dbReference type="ARBA" id="ARBA00023242"/>
    </source>
</evidence>
<protein>
    <submittedName>
        <fullName evidence="8">POLH</fullName>
    </submittedName>
</protein>
<reference evidence="8" key="1">
    <citation type="submission" date="2014-09" db="EMBL/GenBank/DDBJ databases">
        <authorList>
            <person name="Magalhaes I.L.F."/>
            <person name="Oliveira U."/>
            <person name="Santos F.R."/>
            <person name="Vidigal T.H.D.A."/>
            <person name="Brescovit A.D."/>
            <person name="Santos A.J."/>
        </authorList>
    </citation>
    <scope>NUCLEOTIDE SEQUENCE</scope>
    <source>
        <tissue evidence="8">Shoot tissue taken approximately 20 cm above the soil surface</tissue>
    </source>
</reference>
<accession>A0A0A9CZP4</accession>
<dbReference type="Gene3D" id="3.30.70.270">
    <property type="match status" value="1"/>
</dbReference>
<organism evidence="8">
    <name type="scientific">Arundo donax</name>
    <name type="common">Giant reed</name>
    <name type="synonym">Donax arundinaceus</name>
    <dbReference type="NCBI Taxonomy" id="35708"/>
    <lineage>
        <taxon>Eukaryota</taxon>
        <taxon>Viridiplantae</taxon>
        <taxon>Streptophyta</taxon>
        <taxon>Embryophyta</taxon>
        <taxon>Tracheophyta</taxon>
        <taxon>Spermatophyta</taxon>
        <taxon>Magnoliopsida</taxon>
        <taxon>Liliopsida</taxon>
        <taxon>Poales</taxon>
        <taxon>Poaceae</taxon>
        <taxon>PACMAD clade</taxon>
        <taxon>Arundinoideae</taxon>
        <taxon>Arundineae</taxon>
        <taxon>Arundo</taxon>
    </lineage>
</organism>
<evidence type="ECO:0000256" key="3">
    <source>
        <dbReference type="ARBA" id="ARBA00022723"/>
    </source>
</evidence>
<keyword evidence="2" id="KW-0808">Transferase</keyword>
<dbReference type="GO" id="GO:0009314">
    <property type="term" value="P:response to radiation"/>
    <property type="evidence" value="ECO:0007669"/>
    <property type="project" value="TreeGrafter"/>
</dbReference>
<evidence type="ECO:0000259" key="7">
    <source>
        <dbReference type="Pfam" id="PF00817"/>
    </source>
</evidence>
<reference evidence="8" key="2">
    <citation type="journal article" date="2015" name="Data Brief">
        <title>Shoot transcriptome of the giant reed, Arundo donax.</title>
        <authorList>
            <person name="Barrero R.A."/>
            <person name="Guerrero F.D."/>
            <person name="Moolhuijzen P."/>
            <person name="Goolsby J.A."/>
            <person name="Tidwell J."/>
            <person name="Bellgard S.E."/>
            <person name="Bellgard M.I."/>
        </authorList>
    </citation>
    <scope>NUCLEOTIDE SEQUENCE</scope>
    <source>
        <tissue evidence="8">Shoot tissue taken approximately 20 cm above the soil surface</tissue>
    </source>
</reference>
<dbReference type="GO" id="GO:0005657">
    <property type="term" value="C:replication fork"/>
    <property type="evidence" value="ECO:0007669"/>
    <property type="project" value="TreeGrafter"/>
</dbReference>
<dbReference type="PANTHER" id="PTHR45873:SF1">
    <property type="entry name" value="DNA POLYMERASE ETA"/>
    <property type="match status" value="1"/>
</dbReference>
<keyword evidence="4" id="KW-0227">DNA damage</keyword>
<dbReference type="GO" id="GO:0042276">
    <property type="term" value="P:error-prone translesion synthesis"/>
    <property type="evidence" value="ECO:0007669"/>
    <property type="project" value="TreeGrafter"/>
</dbReference>
<dbReference type="EMBL" id="GBRH01217987">
    <property type="protein sequence ID" value="JAD79908.1"/>
    <property type="molecule type" value="Transcribed_RNA"/>
</dbReference>
<dbReference type="SUPFAM" id="SSF56672">
    <property type="entry name" value="DNA/RNA polymerases"/>
    <property type="match status" value="1"/>
</dbReference>
<evidence type="ECO:0000256" key="4">
    <source>
        <dbReference type="ARBA" id="ARBA00022763"/>
    </source>
</evidence>
<evidence type="ECO:0000256" key="1">
    <source>
        <dbReference type="ARBA" id="ARBA00004123"/>
    </source>
</evidence>
<evidence type="ECO:0000313" key="8">
    <source>
        <dbReference type="EMBL" id="JAD79908.1"/>
    </source>
</evidence>
<comment type="subcellular location">
    <subcellularLocation>
        <location evidence="1">Nucleus</location>
    </subcellularLocation>
</comment>
<dbReference type="GO" id="GO:0006281">
    <property type="term" value="P:DNA repair"/>
    <property type="evidence" value="ECO:0007669"/>
    <property type="project" value="UniProtKB-KW"/>
</dbReference>
<feature type="domain" description="UmuC" evidence="7">
    <location>
        <begin position="1"/>
        <end position="66"/>
    </location>
</feature>
<dbReference type="GO" id="GO:0003887">
    <property type="term" value="F:DNA-directed DNA polymerase activity"/>
    <property type="evidence" value="ECO:0007669"/>
    <property type="project" value="TreeGrafter"/>
</dbReference>
<dbReference type="GO" id="GO:0046872">
    <property type="term" value="F:metal ion binding"/>
    <property type="evidence" value="ECO:0007669"/>
    <property type="project" value="UniProtKB-KW"/>
</dbReference>
<keyword evidence="6" id="KW-0539">Nucleus</keyword>